<dbReference type="InterPro" id="IPR016087">
    <property type="entry name" value="Chalcone_isomerase"/>
</dbReference>
<reference evidence="2" key="1">
    <citation type="submission" date="2014-02" db="EMBL/GenBank/DDBJ databases">
        <title>Expanding our view of genomic diversity in Candidatus Accumulibacter clades.</title>
        <authorList>
            <person name="Skennerton C.T."/>
            <person name="Barr J.J."/>
            <person name="Slater F.R."/>
            <person name="Bond P.L."/>
            <person name="Tyson G.W."/>
        </authorList>
    </citation>
    <scope>NUCLEOTIDE SEQUENCE [LARGE SCALE GENOMIC DNA]</scope>
</reference>
<dbReference type="Pfam" id="PF16036">
    <property type="entry name" value="Chalcone_3"/>
    <property type="match status" value="1"/>
</dbReference>
<dbReference type="AlphaFoldDB" id="A0A011MNT2"/>
<gene>
    <name evidence="2" type="ORF">AW08_03801</name>
</gene>
<accession>A0A011MNT2</accession>
<evidence type="ECO:0000259" key="1">
    <source>
        <dbReference type="Pfam" id="PF16036"/>
    </source>
</evidence>
<evidence type="ECO:0000313" key="2">
    <source>
        <dbReference type="EMBL" id="EXI64201.1"/>
    </source>
</evidence>
<organism evidence="2 3">
    <name type="scientific">Candidatus Accumulibacter adjunctus</name>
    <dbReference type="NCBI Taxonomy" id="1454001"/>
    <lineage>
        <taxon>Bacteria</taxon>
        <taxon>Pseudomonadati</taxon>
        <taxon>Pseudomonadota</taxon>
        <taxon>Betaproteobacteria</taxon>
        <taxon>Candidatus Accumulibacter</taxon>
    </lineage>
</organism>
<comment type="caution">
    <text evidence="2">The sequence shown here is derived from an EMBL/GenBank/DDBJ whole genome shotgun (WGS) entry which is preliminary data.</text>
</comment>
<proteinExistence type="predicted"/>
<evidence type="ECO:0000313" key="3">
    <source>
        <dbReference type="Proteomes" id="UP000020218"/>
    </source>
</evidence>
<protein>
    <recommendedName>
        <fullName evidence="1">Chalcone isomerase domain-containing protein</fullName>
    </recommendedName>
</protein>
<name>A0A011MNT2_9PROT</name>
<keyword evidence="3" id="KW-1185">Reference proteome</keyword>
<dbReference type="PATRIC" id="fig|1454001.3.peg.3826"/>
<feature type="domain" description="Chalcone isomerase" evidence="1">
    <location>
        <begin position="11"/>
        <end position="81"/>
    </location>
</feature>
<dbReference type="EMBL" id="JFAX01000040">
    <property type="protein sequence ID" value="EXI64201.1"/>
    <property type="molecule type" value="Genomic_DNA"/>
</dbReference>
<sequence length="86" mass="9667">MRKLGAAAEPRLRAWGERLQQIFPDVRPGDRIVGVHLPDAAQFHFNDRSIGTIDDPDFARAFFAIWLDARTSAPDLRAALLERPDA</sequence>
<dbReference type="Proteomes" id="UP000020218">
    <property type="component" value="Unassembled WGS sequence"/>
</dbReference>
<dbReference type="STRING" id="1454001.AW08_03801"/>